<dbReference type="PANTHER" id="PTHR43479:SF8">
    <property type="entry name" value="TRANSCRIPTIONAL REGULATOR, TETR FAMILY"/>
    <property type="match status" value="1"/>
</dbReference>
<name>A0ABS8YD98_9BACL</name>
<dbReference type="InterPro" id="IPR041603">
    <property type="entry name" value="YvdT_C"/>
</dbReference>
<dbReference type="PANTHER" id="PTHR43479">
    <property type="entry name" value="ACREF/ENVCD OPERON REPRESSOR-RELATED"/>
    <property type="match status" value="1"/>
</dbReference>
<sequence length="194" mass="22175">MNYKKEAKYEALLQSAIALISEKGFQKTSVGDIVKQAGVAQGTFYIYFPSKNDIVPAVAEHILEHLLSLVQTEAEPLDSFWDKLKAVIDASFDMTSKYKEVILLCYSGLALHHSFPKWEAIYQPYYDWFAEQLAAARHHGEVSLQSDSKSVVRMIINMIEQTAETYFFVDIQQGRVDPQPLKDELFSFIQRSLK</sequence>
<dbReference type="RefSeq" id="WP_233695629.1">
    <property type="nucleotide sequence ID" value="NZ_JAJNBZ010000002.1"/>
</dbReference>
<keyword evidence="5" id="KW-1185">Reference proteome</keyword>
<dbReference type="InterPro" id="IPR009057">
    <property type="entry name" value="Homeodomain-like_sf"/>
</dbReference>
<dbReference type="PROSITE" id="PS01081">
    <property type="entry name" value="HTH_TETR_1"/>
    <property type="match status" value="1"/>
</dbReference>
<dbReference type="Pfam" id="PF17934">
    <property type="entry name" value="TetR_C_26"/>
    <property type="match status" value="1"/>
</dbReference>
<keyword evidence="1 2" id="KW-0238">DNA-binding</keyword>
<dbReference type="SUPFAM" id="SSF46689">
    <property type="entry name" value="Homeodomain-like"/>
    <property type="match status" value="1"/>
</dbReference>
<gene>
    <name evidence="4" type="ORF">LQV63_03275</name>
</gene>
<evidence type="ECO:0000256" key="1">
    <source>
        <dbReference type="ARBA" id="ARBA00023125"/>
    </source>
</evidence>
<dbReference type="SUPFAM" id="SSF48498">
    <property type="entry name" value="Tetracyclin repressor-like, C-terminal domain"/>
    <property type="match status" value="1"/>
</dbReference>
<evidence type="ECO:0000259" key="3">
    <source>
        <dbReference type="PROSITE" id="PS50977"/>
    </source>
</evidence>
<reference evidence="4 5" key="1">
    <citation type="submission" date="2021-11" db="EMBL/GenBank/DDBJ databases">
        <title>Draft genome sequence of Paenibacillus profundus YoMME, a new Gram-positive bacteria with exoelectrogenic properties.</title>
        <authorList>
            <person name="Hubenova Y."/>
            <person name="Hubenova E."/>
            <person name="Manasiev Y."/>
            <person name="Peykov S."/>
            <person name="Mitov M."/>
        </authorList>
    </citation>
    <scope>NUCLEOTIDE SEQUENCE [LARGE SCALE GENOMIC DNA]</scope>
    <source>
        <strain evidence="4 5">YoMME</strain>
    </source>
</reference>
<feature type="domain" description="HTH tetR-type" evidence="3">
    <location>
        <begin position="6"/>
        <end position="66"/>
    </location>
</feature>
<dbReference type="InterPro" id="IPR023772">
    <property type="entry name" value="DNA-bd_HTH_TetR-type_CS"/>
</dbReference>
<dbReference type="PROSITE" id="PS50977">
    <property type="entry name" value="HTH_TETR_2"/>
    <property type="match status" value="1"/>
</dbReference>
<dbReference type="InterPro" id="IPR036271">
    <property type="entry name" value="Tet_transcr_reg_TetR-rel_C_sf"/>
</dbReference>
<dbReference type="InterPro" id="IPR001647">
    <property type="entry name" value="HTH_TetR"/>
</dbReference>
<feature type="DNA-binding region" description="H-T-H motif" evidence="2">
    <location>
        <begin position="29"/>
        <end position="48"/>
    </location>
</feature>
<dbReference type="Pfam" id="PF00440">
    <property type="entry name" value="TetR_N"/>
    <property type="match status" value="1"/>
</dbReference>
<dbReference type="Proteomes" id="UP001199916">
    <property type="component" value="Unassembled WGS sequence"/>
</dbReference>
<dbReference type="PRINTS" id="PR00455">
    <property type="entry name" value="HTHTETR"/>
</dbReference>
<evidence type="ECO:0000256" key="2">
    <source>
        <dbReference type="PROSITE-ProRule" id="PRU00335"/>
    </source>
</evidence>
<organism evidence="4 5">
    <name type="scientific">Paenibacillus profundus</name>
    <dbReference type="NCBI Taxonomy" id="1173085"/>
    <lineage>
        <taxon>Bacteria</taxon>
        <taxon>Bacillati</taxon>
        <taxon>Bacillota</taxon>
        <taxon>Bacilli</taxon>
        <taxon>Bacillales</taxon>
        <taxon>Paenibacillaceae</taxon>
        <taxon>Paenibacillus</taxon>
    </lineage>
</organism>
<accession>A0ABS8YD98</accession>
<proteinExistence type="predicted"/>
<evidence type="ECO:0000313" key="5">
    <source>
        <dbReference type="Proteomes" id="UP001199916"/>
    </source>
</evidence>
<dbReference type="Gene3D" id="1.10.357.10">
    <property type="entry name" value="Tetracycline Repressor, domain 2"/>
    <property type="match status" value="1"/>
</dbReference>
<comment type="caution">
    <text evidence="4">The sequence shown here is derived from an EMBL/GenBank/DDBJ whole genome shotgun (WGS) entry which is preliminary data.</text>
</comment>
<evidence type="ECO:0000313" key="4">
    <source>
        <dbReference type="EMBL" id="MCE5168336.1"/>
    </source>
</evidence>
<protein>
    <submittedName>
        <fullName evidence="4">TetR family transcriptional regulator</fullName>
    </submittedName>
</protein>
<dbReference type="EMBL" id="JAJNBZ010000002">
    <property type="protein sequence ID" value="MCE5168336.1"/>
    <property type="molecule type" value="Genomic_DNA"/>
</dbReference>
<dbReference type="InterPro" id="IPR050624">
    <property type="entry name" value="HTH-type_Tx_Regulator"/>
</dbReference>